<dbReference type="InterPro" id="IPR001708">
    <property type="entry name" value="YidC/ALB3/OXA1/COX18"/>
</dbReference>
<evidence type="ECO:0000313" key="18">
    <source>
        <dbReference type="Proteomes" id="UP000251993"/>
    </source>
</evidence>
<dbReference type="GO" id="GO:0015031">
    <property type="term" value="P:protein transport"/>
    <property type="evidence" value="ECO:0007669"/>
    <property type="project" value="UniProtKB-KW"/>
</dbReference>
<evidence type="ECO:0000256" key="1">
    <source>
        <dbReference type="ARBA" id="ARBA00004429"/>
    </source>
</evidence>
<proteinExistence type="inferred from homology"/>
<sequence>MERNQIIGLALIMTMLIGYQLLAPSPEPTKPNPAEQAKNAPRPAATAPAQKKLDSITAQAVYGDFASAAQGTARDIVVENDDVRVTFSTKGGNVKEVLLKKYKTYTLQPLYLIDEQSSAFSLELPTNKGTVNLSELYFTTDAQSQTITAGKSAKVSFRLPMGNNQYVEQTYTVQGNGYLIDYDVQLVGLDGLVKNEPTRLVWQDKLKQLDNDMAENRKVVTTNYYSDGSLSDIGRGQSENVEEKIEQPVSWFSHKNKYFLTAFITKGTALSNVTLKSLVDVTDTTYIKTMQSEGSLATADLKAGKGNFQLFFGPNDYQVVKEVKAAPDFGDNVDLGYAILKPLNKFFFVPMFNFLEKFFSNYGILIIVLVLIVKLVMTPLVYKSYVSMAKMRMLAPELAVIREKVGDDAAKMQQEQMKLYQQVGVSPLSGCIPVLATMPILMSLFFLFPNLIELRQEAFLWASDLSTYDAPIKLPFSIPFYGAHVSIFTLAMTISQLVYAWYNNQITPTQVQQPGMPDMRMLTYFMPVMFMFIMNSFPAGLSFYYLVSNVVTILQQQIIRRFVNDDKIRAILEENRKKIASGVKKKSKFSDILERSMKAAEEAKKQADDAKKQTEAKRQQLKKKNP</sequence>
<evidence type="ECO:0000256" key="3">
    <source>
        <dbReference type="ARBA" id="ARBA00015325"/>
    </source>
</evidence>
<comment type="function">
    <text evidence="13">Required for the insertion and/or proper folding and/or complex formation of integral membrane proteins into the membrane. Involved in integration of membrane proteins that insert both dependently and independently of the Sec translocase complex, as well as at least some lipoproteins. Aids folding of multispanning membrane proteins.</text>
</comment>
<reference evidence="17 18" key="1">
    <citation type="submission" date="2018-07" db="EMBL/GenBank/DDBJ databases">
        <title>Genome sequencing of Runella.</title>
        <authorList>
            <person name="Baek M.-G."/>
            <person name="Yi H."/>
        </authorList>
    </citation>
    <scope>NUCLEOTIDE SEQUENCE [LARGE SCALE GENOMIC DNA]</scope>
    <source>
        <strain evidence="17 18">HYN0085</strain>
    </source>
</reference>
<dbReference type="GO" id="GO:0051205">
    <property type="term" value="P:protein insertion into membrane"/>
    <property type="evidence" value="ECO:0007669"/>
    <property type="project" value="TreeGrafter"/>
</dbReference>
<dbReference type="InterPro" id="IPR028053">
    <property type="entry name" value="Membr_insert_YidC_N"/>
</dbReference>
<dbReference type="EMBL" id="CP030850">
    <property type="protein sequence ID" value="AXE17548.1"/>
    <property type="molecule type" value="Genomic_DNA"/>
</dbReference>
<comment type="similarity">
    <text evidence="2 13">Belongs to the OXA1/ALB3/YidC family. Type 1 subfamily.</text>
</comment>
<dbReference type="AlphaFoldDB" id="A0A344TFX7"/>
<comment type="subcellular location">
    <subcellularLocation>
        <location evidence="1">Cell inner membrane</location>
        <topology evidence="1">Multi-pass membrane protein</topology>
    </subcellularLocation>
    <subcellularLocation>
        <location evidence="13">Cell membrane</location>
        <topology evidence="13">Multi-pass membrane protein</topology>
    </subcellularLocation>
</comment>
<dbReference type="Pfam" id="PF14849">
    <property type="entry name" value="YidC_periplas"/>
    <property type="match status" value="1"/>
</dbReference>
<feature type="compositionally biased region" description="Basic and acidic residues" evidence="14">
    <location>
        <begin position="600"/>
        <end position="618"/>
    </location>
</feature>
<evidence type="ECO:0000256" key="11">
    <source>
        <dbReference type="ARBA" id="ARBA00033245"/>
    </source>
</evidence>
<dbReference type="Pfam" id="PF02096">
    <property type="entry name" value="60KD_IMP"/>
    <property type="match status" value="1"/>
</dbReference>
<keyword evidence="9 13" id="KW-0472">Membrane</keyword>
<dbReference type="Gene3D" id="2.70.98.90">
    <property type="match status" value="1"/>
</dbReference>
<evidence type="ECO:0000256" key="4">
    <source>
        <dbReference type="ARBA" id="ARBA00022448"/>
    </source>
</evidence>
<dbReference type="InterPro" id="IPR019998">
    <property type="entry name" value="Membr_insert_YidC"/>
</dbReference>
<evidence type="ECO:0000256" key="2">
    <source>
        <dbReference type="ARBA" id="ARBA00010527"/>
    </source>
</evidence>
<evidence type="ECO:0000256" key="9">
    <source>
        <dbReference type="ARBA" id="ARBA00023136"/>
    </source>
</evidence>
<feature type="domain" description="Membrane insertase YidC N-terminal" evidence="16">
    <location>
        <begin position="76"/>
        <end position="348"/>
    </location>
</feature>
<evidence type="ECO:0000313" key="17">
    <source>
        <dbReference type="EMBL" id="AXE17548.1"/>
    </source>
</evidence>
<dbReference type="HAMAP" id="MF_01810">
    <property type="entry name" value="YidC_type1"/>
    <property type="match status" value="1"/>
</dbReference>
<accession>A0A344TFX7</accession>
<feature type="transmembrane region" description="Helical" evidence="13">
    <location>
        <begin position="481"/>
        <end position="502"/>
    </location>
</feature>
<evidence type="ECO:0000256" key="8">
    <source>
        <dbReference type="ARBA" id="ARBA00022989"/>
    </source>
</evidence>
<dbReference type="OrthoDB" id="9780552at2"/>
<dbReference type="Proteomes" id="UP000251993">
    <property type="component" value="Chromosome"/>
</dbReference>
<comment type="subunit">
    <text evidence="13">Interacts with the Sec translocase complex via SecD. Specifically interacts with transmembrane segments of nascent integral membrane proteins during membrane integration.</text>
</comment>
<dbReference type="PANTHER" id="PTHR12428:SF65">
    <property type="entry name" value="CYTOCHROME C OXIDASE ASSEMBLY PROTEIN COX18, MITOCHONDRIAL"/>
    <property type="match status" value="1"/>
</dbReference>
<evidence type="ECO:0000256" key="5">
    <source>
        <dbReference type="ARBA" id="ARBA00022475"/>
    </source>
</evidence>
<keyword evidence="6 13" id="KW-0812">Transmembrane</keyword>
<dbReference type="InterPro" id="IPR038221">
    <property type="entry name" value="YidC_periplasmic_sf"/>
</dbReference>
<name>A0A344TFX7_9BACT</name>
<feature type="transmembrane region" description="Helical" evidence="13">
    <location>
        <begin position="522"/>
        <end position="547"/>
    </location>
</feature>
<dbReference type="NCBIfam" id="NF002356">
    <property type="entry name" value="PRK01318.2-3"/>
    <property type="match status" value="1"/>
</dbReference>
<dbReference type="CDD" id="cd19961">
    <property type="entry name" value="EcYidC-like_peri"/>
    <property type="match status" value="1"/>
</dbReference>
<feature type="domain" description="Membrane insertase YidC/Oxa/ALB C-terminal" evidence="15">
    <location>
        <begin position="362"/>
        <end position="561"/>
    </location>
</feature>
<evidence type="ECO:0000256" key="7">
    <source>
        <dbReference type="ARBA" id="ARBA00022927"/>
    </source>
</evidence>
<dbReference type="CDD" id="cd20070">
    <property type="entry name" value="5TM_YidC_Alb3"/>
    <property type="match status" value="1"/>
</dbReference>
<feature type="transmembrane region" description="Helical" evidence="13">
    <location>
        <begin position="362"/>
        <end position="382"/>
    </location>
</feature>
<evidence type="ECO:0000259" key="15">
    <source>
        <dbReference type="Pfam" id="PF02096"/>
    </source>
</evidence>
<gene>
    <name evidence="13" type="primary">yidC</name>
    <name evidence="17" type="ORF">DR864_07285</name>
</gene>
<dbReference type="GO" id="GO:0005886">
    <property type="term" value="C:plasma membrane"/>
    <property type="evidence" value="ECO:0007669"/>
    <property type="project" value="UniProtKB-SubCell"/>
</dbReference>
<evidence type="ECO:0000256" key="13">
    <source>
        <dbReference type="HAMAP-Rule" id="MF_01810"/>
    </source>
</evidence>
<evidence type="ECO:0000256" key="6">
    <source>
        <dbReference type="ARBA" id="ARBA00022692"/>
    </source>
</evidence>
<evidence type="ECO:0000259" key="16">
    <source>
        <dbReference type="Pfam" id="PF14849"/>
    </source>
</evidence>
<keyword evidence="7 13" id="KW-0653">Protein transport</keyword>
<dbReference type="PRINTS" id="PR00701">
    <property type="entry name" value="60KDINNERMP"/>
</dbReference>
<feature type="transmembrane region" description="Helical" evidence="13">
    <location>
        <begin position="425"/>
        <end position="448"/>
    </location>
</feature>
<keyword evidence="5 13" id="KW-1003">Cell membrane</keyword>
<dbReference type="GO" id="GO:0032977">
    <property type="term" value="F:membrane insertase activity"/>
    <property type="evidence" value="ECO:0007669"/>
    <property type="project" value="InterPro"/>
</dbReference>
<evidence type="ECO:0000256" key="12">
    <source>
        <dbReference type="ARBA" id="ARBA00033342"/>
    </source>
</evidence>
<organism evidence="17 18">
    <name type="scientific">Runella rosea</name>
    <dbReference type="NCBI Taxonomy" id="2259595"/>
    <lineage>
        <taxon>Bacteria</taxon>
        <taxon>Pseudomonadati</taxon>
        <taxon>Bacteroidota</taxon>
        <taxon>Cytophagia</taxon>
        <taxon>Cytophagales</taxon>
        <taxon>Spirosomataceae</taxon>
        <taxon>Runella</taxon>
    </lineage>
</organism>
<keyword evidence="18" id="KW-1185">Reference proteome</keyword>
<dbReference type="NCBIfam" id="TIGR03593">
    <property type="entry name" value="yidC_nterm"/>
    <property type="match status" value="1"/>
</dbReference>
<feature type="region of interest" description="Disordered" evidence="14">
    <location>
        <begin position="26"/>
        <end position="49"/>
    </location>
</feature>
<protein>
    <recommendedName>
        <fullName evidence="3 13">Membrane protein insertase YidC</fullName>
    </recommendedName>
    <alternativeName>
        <fullName evidence="12 13">Foldase YidC</fullName>
    </alternativeName>
    <alternativeName>
        <fullName evidence="11 13">Membrane integrase YidC</fullName>
    </alternativeName>
    <alternativeName>
        <fullName evidence="13">Membrane protein YidC</fullName>
    </alternativeName>
</protein>
<dbReference type="PANTHER" id="PTHR12428">
    <property type="entry name" value="OXA1"/>
    <property type="match status" value="1"/>
</dbReference>
<keyword evidence="8 13" id="KW-1133">Transmembrane helix</keyword>
<feature type="region of interest" description="Disordered" evidence="14">
    <location>
        <begin position="600"/>
        <end position="626"/>
    </location>
</feature>
<evidence type="ECO:0000256" key="10">
    <source>
        <dbReference type="ARBA" id="ARBA00023186"/>
    </source>
</evidence>
<dbReference type="KEGG" id="run:DR864_07285"/>
<dbReference type="RefSeq" id="WP_114066333.1">
    <property type="nucleotide sequence ID" value="NZ_CP030850.1"/>
</dbReference>
<keyword evidence="10 13" id="KW-0143">Chaperone</keyword>
<dbReference type="NCBIfam" id="TIGR03592">
    <property type="entry name" value="yidC_oxa1_cterm"/>
    <property type="match status" value="1"/>
</dbReference>
<keyword evidence="4 13" id="KW-0813">Transport</keyword>
<dbReference type="InterPro" id="IPR028055">
    <property type="entry name" value="YidC/Oxa/ALB_C"/>
</dbReference>
<dbReference type="InterPro" id="IPR047196">
    <property type="entry name" value="YidC_ALB_C"/>
</dbReference>
<evidence type="ECO:0000256" key="14">
    <source>
        <dbReference type="SAM" id="MobiDB-lite"/>
    </source>
</evidence>